<name>A0AA39QS77_9LECA</name>
<sequence>MFSSLPPLFPHDPHTLWYPSLSTHPRPRSPSTSDTPLNPHSPTHQHRNINNPSQNPQRTLLSILRADENQIAQRKQNIRRFGAGWLRPPGVAKTLQGMDDEKAEREEVESARAREFALAEAQQAAEAANLGTLPPSDAAEPPRDLDDSIPDLDAAAWSDADMTEDEEGLGEEEEGEHEGVLDPTDDAGDVIDFIADEGNVDLDELIPEADMVGGGEYEHTDTEVEDVSSSDEEEVGVGGGQQGRRGPVVGTFRQGVQGVVQRVGGLGSSVFGSSPVRESLGGRGRRRSGRGRGGREN</sequence>
<feature type="compositionally biased region" description="Polar residues" evidence="1">
    <location>
        <begin position="38"/>
        <end position="55"/>
    </location>
</feature>
<feature type="compositionally biased region" description="Low complexity" evidence="1">
    <location>
        <begin position="20"/>
        <end position="37"/>
    </location>
</feature>
<dbReference type="Proteomes" id="UP001166286">
    <property type="component" value="Unassembled WGS sequence"/>
</dbReference>
<reference evidence="2" key="1">
    <citation type="submission" date="2023-03" db="EMBL/GenBank/DDBJ databases">
        <title>Complete genome of Cladonia borealis.</title>
        <authorList>
            <person name="Park H."/>
        </authorList>
    </citation>
    <scope>NUCLEOTIDE SEQUENCE</scope>
    <source>
        <strain evidence="2">ANT050790</strain>
    </source>
</reference>
<feature type="compositionally biased region" description="Acidic residues" evidence="1">
    <location>
        <begin position="223"/>
        <end position="235"/>
    </location>
</feature>
<feature type="region of interest" description="Disordered" evidence="1">
    <location>
        <begin position="265"/>
        <end position="297"/>
    </location>
</feature>
<dbReference type="AlphaFoldDB" id="A0AA39QS77"/>
<feature type="region of interest" description="Disordered" evidence="1">
    <location>
        <begin position="127"/>
        <end position="188"/>
    </location>
</feature>
<keyword evidence="3" id="KW-1185">Reference proteome</keyword>
<feature type="compositionally biased region" description="Basic residues" evidence="1">
    <location>
        <begin position="283"/>
        <end position="297"/>
    </location>
</feature>
<evidence type="ECO:0000313" key="3">
    <source>
        <dbReference type="Proteomes" id="UP001166286"/>
    </source>
</evidence>
<dbReference type="InterPro" id="IPR008402">
    <property type="entry name" value="APC_su15/mnd2"/>
</dbReference>
<protein>
    <recommendedName>
        <fullName evidence="4">Apc15p protein-domain-containing protein</fullName>
    </recommendedName>
</protein>
<dbReference type="GO" id="GO:0005680">
    <property type="term" value="C:anaphase-promoting complex"/>
    <property type="evidence" value="ECO:0007669"/>
    <property type="project" value="InterPro"/>
</dbReference>
<dbReference type="EMBL" id="JAFEKC020000021">
    <property type="protein sequence ID" value="KAK0508247.1"/>
    <property type="molecule type" value="Genomic_DNA"/>
</dbReference>
<comment type="caution">
    <text evidence="2">The sequence shown here is derived from an EMBL/GenBank/DDBJ whole genome shotgun (WGS) entry which is preliminary data.</text>
</comment>
<accession>A0AA39QS77</accession>
<evidence type="ECO:0000313" key="2">
    <source>
        <dbReference type="EMBL" id="KAK0508247.1"/>
    </source>
</evidence>
<feature type="region of interest" description="Disordered" evidence="1">
    <location>
        <begin position="20"/>
        <end position="55"/>
    </location>
</feature>
<feature type="compositionally biased region" description="Low complexity" evidence="1">
    <location>
        <begin position="265"/>
        <end position="276"/>
    </location>
</feature>
<dbReference type="GO" id="GO:0031145">
    <property type="term" value="P:anaphase-promoting complex-dependent catabolic process"/>
    <property type="evidence" value="ECO:0007669"/>
    <property type="project" value="InterPro"/>
</dbReference>
<evidence type="ECO:0000256" key="1">
    <source>
        <dbReference type="SAM" id="MobiDB-lite"/>
    </source>
</evidence>
<feature type="compositionally biased region" description="Acidic residues" evidence="1">
    <location>
        <begin position="161"/>
        <end position="176"/>
    </location>
</feature>
<feature type="region of interest" description="Disordered" evidence="1">
    <location>
        <begin position="212"/>
        <end position="248"/>
    </location>
</feature>
<organism evidence="2 3">
    <name type="scientific">Cladonia borealis</name>
    <dbReference type="NCBI Taxonomy" id="184061"/>
    <lineage>
        <taxon>Eukaryota</taxon>
        <taxon>Fungi</taxon>
        <taxon>Dikarya</taxon>
        <taxon>Ascomycota</taxon>
        <taxon>Pezizomycotina</taxon>
        <taxon>Lecanoromycetes</taxon>
        <taxon>OSLEUM clade</taxon>
        <taxon>Lecanoromycetidae</taxon>
        <taxon>Lecanorales</taxon>
        <taxon>Lecanorineae</taxon>
        <taxon>Cladoniaceae</taxon>
        <taxon>Cladonia</taxon>
    </lineage>
</organism>
<evidence type="ECO:0008006" key="4">
    <source>
        <dbReference type="Google" id="ProtNLM"/>
    </source>
</evidence>
<feature type="region of interest" description="Disordered" evidence="1">
    <location>
        <begin position="83"/>
        <end position="105"/>
    </location>
</feature>
<dbReference type="Pfam" id="PF05841">
    <property type="entry name" value="Apc15p"/>
    <property type="match status" value="1"/>
</dbReference>
<gene>
    <name evidence="2" type="ORF">JMJ35_009331</name>
</gene>
<proteinExistence type="predicted"/>